<name>A0ABS6S0Z7_9BACT</name>
<dbReference type="NCBIfam" id="TIGR00266">
    <property type="entry name" value="TIGR00266 family protein"/>
    <property type="match status" value="1"/>
</dbReference>
<dbReference type="EMBL" id="JABXWD010000272">
    <property type="protein sequence ID" value="MBV6342522.1"/>
    <property type="molecule type" value="Genomic_DNA"/>
</dbReference>
<evidence type="ECO:0000313" key="2">
    <source>
        <dbReference type="Proteomes" id="UP001196980"/>
    </source>
</evidence>
<proteinExistence type="predicted"/>
<keyword evidence="2" id="KW-1185">Reference proteome</keyword>
<dbReference type="Pfam" id="PF01987">
    <property type="entry name" value="AIM24"/>
    <property type="match status" value="1"/>
</dbReference>
<protein>
    <submittedName>
        <fullName evidence="1">TIGR00266 family protein</fullName>
    </submittedName>
</protein>
<organism evidence="1 2">
    <name type="scientific">Candidatus Magnetobacterium casense</name>
    <dbReference type="NCBI Taxonomy" id="1455061"/>
    <lineage>
        <taxon>Bacteria</taxon>
        <taxon>Pseudomonadati</taxon>
        <taxon>Nitrospirota</taxon>
        <taxon>Thermodesulfovibrionia</taxon>
        <taxon>Thermodesulfovibrionales</taxon>
        <taxon>Candidatus Magnetobacteriaceae</taxon>
        <taxon>Candidatus Magnetobacterium</taxon>
    </lineage>
</organism>
<accession>A0ABS6S0Z7</accession>
<reference evidence="1 2" key="1">
    <citation type="journal article" date="2020" name="J Geophys Res Biogeosci">
        <title>Magnetotaxis as an Adaptation to Enable Bacterial Shuttling of Microbial Sulfur and Sulfur Cycling Across Aquatic Oxic#Anoxic Interfaces.</title>
        <authorList>
            <person name="Li J."/>
            <person name="Liu P."/>
            <person name="Wang J."/>
            <person name="Roberts A.P."/>
            <person name="Pan Y."/>
        </authorList>
    </citation>
    <scope>NUCLEOTIDE SEQUENCE [LARGE SCALE GENOMIC DNA]</scope>
    <source>
        <strain evidence="1 2">MYR-1_YQ</strain>
    </source>
</reference>
<comment type="caution">
    <text evidence="1">The sequence shown here is derived from an EMBL/GenBank/DDBJ whole genome shotgun (WGS) entry which is preliminary data.</text>
</comment>
<gene>
    <name evidence="1" type="ORF">HWQ67_13100</name>
</gene>
<sequence>MPEFQVVGNVDPFLLVTLKKGERIYAESNAMVTMDAVLELKGKMAGGFLSSLARKFTSGESFFQQSLEATQGEGQALLSPTLPGDIELLDVGVNQYRLNDGAFVAASDTVQISVKSQGIGQALFGGTGGFFIMETSGQGKLAVSGFGTMFGLDVKAGSDVIVDNFHVVAWDRNLNYNISLSTSKGGFLSNLVGSVTTGEGVVNRFSGNGKVYVCSRNRSGFLGWIASSLPGTGSSNRGSGSNINISRDLL</sequence>
<dbReference type="Gene3D" id="3.60.160.10">
    <property type="entry name" value="Mitochondrial biogenesis AIM24"/>
    <property type="match status" value="1"/>
</dbReference>
<dbReference type="SUPFAM" id="SSF51219">
    <property type="entry name" value="TRAP-like"/>
    <property type="match status" value="1"/>
</dbReference>
<dbReference type="InterPro" id="IPR002838">
    <property type="entry name" value="AIM24"/>
</dbReference>
<dbReference type="RefSeq" id="WP_218253138.1">
    <property type="nucleotide sequence ID" value="NZ_JABXWD010000272.1"/>
</dbReference>
<dbReference type="Proteomes" id="UP001196980">
    <property type="component" value="Unassembled WGS sequence"/>
</dbReference>
<dbReference type="PANTHER" id="PTHR43657:SF1">
    <property type="entry name" value="ALTERED INHERITANCE OF MITOCHONDRIA PROTEIN 24, MITOCHONDRIAL"/>
    <property type="match status" value="1"/>
</dbReference>
<dbReference type="InterPro" id="IPR036983">
    <property type="entry name" value="AIM24_sf"/>
</dbReference>
<dbReference type="PANTHER" id="PTHR43657">
    <property type="entry name" value="TRYPTOPHAN RNA-BINDING ATTENUATOR PROTEIN-LIKE PROTEIN"/>
    <property type="match status" value="1"/>
</dbReference>
<evidence type="ECO:0000313" key="1">
    <source>
        <dbReference type="EMBL" id="MBV6342522.1"/>
    </source>
</evidence>
<dbReference type="InterPro" id="IPR016031">
    <property type="entry name" value="Trp_RNA-bd_attenuator-like_dom"/>
</dbReference>